<evidence type="ECO:0008006" key="3">
    <source>
        <dbReference type="Google" id="ProtNLM"/>
    </source>
</evidence>
<reference evidence="2" key="1">
    <citation type="journal article" date="2019" name="Int. J. Syst. Evol. Microbiol.">
        <title>The Global Catalogue of Microorganisms (GCM) 10K type strain sequencing project: providing services to taxonomists for standard genome sequencing and annotation.</title>
        <authorList>
            <consortium name="The Broad Institute Genomics Platform"/>
            <consortium name="The Broad Institute Genome Sequencing Center for Infectious Disease"/>
            <person name="Wu L."/>
            <person name="Ma J."/>
        </authorList>
    </citation>
    <scope>NUCLEOTIDE SEQUENCE [LARGE SCALE GENOMIC DNA]</scope>
    <source>
        <strain evidence="2">CCUG 56608</strain>
    </source>
</reference>
<accession>A0ABW3NMT0</accession>
<proteinExistence type="predicted"/>
<sequence>MDADNKKIKKMNDMQIEAEEIARNTFMDIITYYEGGDISENDINQSNEELKNKYQDVLDYRDELMEEYNLEQIENENSGYYKLKREEE</sequence>
<protein>
    <recommendedName>
        <fullName evidence="3">DUF2087 domain-containing protein</fullName>
    </recommendedName>
</protein>
<evidence type="ECO:0000313" key="1">
    <source>
        <dbReference type="EMBL" id="MFD1068245.1"/>
    </source>
</evidence>
<comment type="caution">
    <text evidence="1">The sequence shown here is derived from an EMBL/GenBank/DDBJ whole genome shotgun (WGS) entry which is preliminary data.</text>
</comment>
<gene>
    <name evidence="1" type="ORF">ACFQ19_19825</name>
</gene>
<dbReference type="RefSeq" id="WP_379594557.1">
    <property type="nucleotide sequence ID" value="NZ_JBHTKK010000044.1"/>
</dbReference>
<name>A0ABW3NMT0_9BACI</name>
<keyword evidence="2" id="KW-1185">Reference proteome</keyword>
<dbReference type="EMBL" id="JBHTKK010000044">
    <property type="protein sequence ID" value="MFD1068245.1"/>
    <property type="molecule type" value="Genomic_DNA"/>
</dbReference>
<organism evidence="1 2">
    <name type="scientific">Oceanobacillus locisalsi</name>
    <dbReference type="NCBI Taxonomy" id="546107"/>
    <lineage>
        <taxon>Bacteria</taxon>
        <taxon>Bacillati</taxon>
        <taxon>Bacillota</taxon>
        <taxon>Bacilli</taxon>
        <taxon>Bacillales</taxon>
        <taxon>Bacillaceae</taxon>
        <taxon>Oceanobacillus</taxon>
    </lineage>
</organism>
<dbReference type="Proteomes" id="UP001597041">
    <property type="component" value="Unassembled WGS sequence"/>
</dbReference>
<evidence type="ECO:0000313" key="2">
    <source>
        <dbReference type="Proteomes" id="UP001597041"/>
    </source>
</evidence>